<gene>
    <name evidence="2" type="ORF">RDV89_03320</name>
</gene>
<dbReference type="CDD" id="cd05269">
    <property type="entry name" value="TMR_SDR_a"/>
    <property type="match status" value="1"/>
</dbReference>
<dbReference type="InterPro" id="IPR036291">
    <property type="entry name" value="NAD(P)-bd_dom_sf"/>
</dbReference>
<dbReference type="Proteomes" id="UP001268542">
    <property type="component" value="Unassembled WGS sequence"/>
</dbReference>
<dbReference type="InterPro" id="IPR008030">
    <property type="entry name" value="NmrA-like"/>
</dbReference>
<accession>A0ABU3PSC0</accession>
<protein>
    <submittedName>
        <fullName evidence="2">SDR family oxidoreductase</fullName>
        <ecNumber evidence="2">1.6.5.2</ecNumber>
    </submittedName>
</protein>
<proteinExistence type="predicted"/>
<dbReference type="Pfam" id="PF05368">
    <property type="entry name" value="NmrA"/>
    <property type="match status" value="1"/>
</dbReference>
<sequence>MALIGVTGATGAVGGLIARDLAERGVAQRLLVRDPGRAPDLPGAEPRTCDYATPDAAALQGVSTLLMVSAGESADRVAAHRALVGAAAEAGVRHVVYTSFVGASPTSTFTLARDHHATERAIDEAGLARTFLRDNFYLDLLPHFVGDDDVLRGPAGDGRVAAVARADVARAAVVALLDPAAHAGAIYDLTGPEALTLDEVAARVASATGRPVRFHDETDEEAYASRRRWEAPQWQYDAWVSTYTAIRAGELAAVSDDVRRVTGREPLSLADVLAG</sequence>
<dbReference type="EC" id="1.6.5.2" evidence="2"/>
<keyword evidence="2" id="KW-0560">Oxidoreductase</keyword>
<dbReference type="InterPro" id="IPR052718">
    <property type="entry name" value="NmrA-type_oxidoreductase"/>
</dbReference>
<dbReference type="RefSeq" id="WP_315731280.1">
    <property type="nucleotide sequence ID" value="NZ_JAVYII010000001.1"/>
</dbReference>
<name>A0ABU3PSC0_9ACTN</name>
<dbReference type="GO" id="GO:0003955">
    <property type="term" value="F:NAD(P)H dehydrogenase (quinone) activity"/>
    <property type="evidence" value="ECO:0007669"/>
    <property type="project" value="UniProtKB-EC"/>
</dbReference>
<evidence type="ECO:0000313" key="2">
    <source>
        <dbReference type="EMBL" id="MDT9592079.1"/>
    </source>
</evidence>
<reference evidence="2 3" key="1">
    <citation type="submission" date="2023-08" db="EMBL/GenBank/DDBJ databases">
        <title>Nocardioides seae sp. nov., a bacterium isolated from a soil.</title>
        <authorList>
            <person name="Wang X."/>
        </authorList>
    </citation>
    <scope>NUCLEOTIDE SEQUENCE [LARGE SCALE GENOMIC DNA]</scope>
    <source>
        <strain evidence="2 3">YZH12</strain>
    </source>
</reference>
<dbReference type="Gene3D" id="3.90.25.10">
    <property type="entry name" value="UDP-galactose 4-epimerase, domain 1"/>
    <property type="match status" value="1"/>
</dbReference>
<organism evidence="2 3">
    <name type="scientific">Nocardioides imazamoxiresistens</name>
    <dbReference type="NCBI Taxonomy" id="3231893"/>
    <lineage>
        <taxon>Bacteria</taxon>
        <taxon>Bacillati</taxon>
        <taxon>Actinomycetota</taxon>
        <taxon>Actinomycetes</taxon>
        <taxon>Propionibacteriales</taxon>
        <taxon>Nocardioidaceae</taxon>
        <taxon>Nocardioides</taxon>
    </lineage>
</organism>
<feature type="domain" description="NmrA-like" evidence="1">
    <location>
        <begin position="3"/>
        <end position="217"/>
    </location>
</feature>
<dbReference type="PANTHER" id="PTHR47129:SF1">
    <property type="entry name" value="NMRA-LIKE DOMAIN-CONTAINING PROTEIN"/>
    <property type="match status" value="1"/>
</dbReference>
<dbReference type="PANTHER" id="PTHR47129">
    <property type="entry name" value="QUINONE OXIDOREDUCTASE 2"/>
    <property type="match status" value="1"/>
</dbReference>
<comment type="caution">
    <text evidence="2">The sequence shown here is derived from an EMBL/GenBank/DDBJ whole genome shotgun (WGS) entry which is preliminary data.</text>
</comment>
<evidence type="ECO:0000313" key="3">
    <source>
        <dbReference type="Proteomes" id="UP001268542"/>
    </source>
</evidence>
<evidence type="ECO:0000259" key="1">
    <source>
        <dbReference type="Pfam" id="PF05368"/>
    </source>
</evidence>
<dbReference type="EMBL" id="JAVYII010000001">
    <property type="protein sequence ID" value="MDT9592079.1"/>
    <property type="molecule type" value="Genomic_DNA"/>
</dbReference>
<keyword evidence="3" id="KW-1185">Reference proteome</keyword>
<dbReference type="SUPFAM" id="SSF51735">
    <property type="entry name" value="NAD(P)-binding Rossmann-fold domains"/>
    <property type="match status" value="1"/>
</dbReference>
<dbReference type="Gene3D" id="3.40.50.720">
    <property type="entry name" value="NAD(P)-binding Rossmann-like Domain"/>
    <property type="match status" value="1"/>
</dbReference>